<comment type="similarity">
    <text evidence="2">Belongs to the UPP synthase family.</text>
</comment>
<proteinExistence type="inferred from homology"/>
<sequence length="225" mass="25861">MNTLKHLAIIMDGNGRWAKERSLMRINGHEKGAEVVDDIAMYCAKNGIQTLSLYAFSTENWKRPKNEVDFLMKLLKKFIIKQREKLIKNDIKFDTIGDISVFDSDLLNEILNLKELTKEGASLNLVLALNYGGRDEIVRACKKLVLANDEINEENISKTIDSASYGDVDLLIRTGGEIRLSNFMLWEASYAELEFTDTFWPDFNSKELDIMVKKFEKKHRRFGGL</sequence>
<dbReference type="NCBIfam" id="TIGR00055">
    <property type="entry name" value="uppS"/>
    <property type="match status" value="1"/>
</dbReference>
<dbReference type="GeneID" id="93090570"/>
<feature type="binding site" evidence="2">
    <location>
        <position position="63"/>
    </location>
    <ligand>
        <name>substrate</name>
    </ligand>
</feature>
<feature type="binding site" evidence="2">
    <location>
        <position position="61"/>
    </location>
    <ligand>
        <name>substrate</name>
    </ligand>
</feature>
<dbReference type="STRING" id="32024.GCA_000788295_00192"/>
<dbReference type="PANTHER" id="PTHR10291:SF0">
    <property type="entry name" value="DEHYDRODOLICHYL DIPHOSPHATE SYNTHASE 2"/>
    <property type="match status" value="1"/>
</dbReference>
<dbReference type="InterPro" id="IPR018520">
    <property type="entry name" value="UPP_synth-like_CS"/>
</dbReference>
<dbReference type="EMBL" id="UFVD01000001">
    <property type="protein sequence ID" value="SUX09622.1"/>
    <property type="molecule type" value="Genomic_DNA"/>
</dbReference>
<dbReference type="PANTHER" id="PTHR10291">
    <property type="entry name" value="DEHYDRODOLICHYL DIPHOSPHATE SYNTHASE FAMILY MEMBER"/>
    <property type="match status" value="1"/>
</dbReference>
<dbReference type="CDD" id="cd00475">
    <property type="entry name" value="Cis_IPPS"/>
    <property type="match status" value="1"/>
</dbReference>
<dbReference type="Pfam" id="PF01255">
    <property type="entry name" value="Prenyltransf"/>
    <property type="match status" value="1"/>
</dbReference>
<feature type="binding site" evidence="2">
    <location>
        <position position="17"/>
    </location>
    <ligand>
        <name>substrate</name>
    </ligand>
</feature>
<gene>
    <name evidence="3" type="primary">uppS</name>
    <name evidence="3" type="ORF">NCTC12475_00118</name>
</gene>
<dbReference type="Gene3D" id="3.40.1180.10">
    <property type="entry name" value="Decaprenyl diphosphate synthase-like"/>
    <property type="match status" value="1"/>
</dbReference>
<feature type="binding site" evidence="2">
    <location>
        <position position="29"/>
    </location>
    <ligand>
        <name>substrate</name>
    </ligand>
</feature>
<evidence type="ECO:0000256" key="2">
    <source>
        <dbReference type="HAMAP-Rule" id="MF_01139"/>
    </source>
</evidence>
<dbReference type="HAMAP" id="MF_01139">
    <property type="entry name" value="ISPT"/>
    <property type="match status" value="1"/>
</dbReference>
<comment type="subunit">
    <text evidence="2">Homodimer.</text>
</comment>
<dbReference type="InterPro" id="IPR001441">
    <property type="entry name" value="UPP_synth-like"/>
</dbReference>
<feature type="binding site" evidence="2">
    <location>
        <position position="192"/>
    </location>
    <ligand>
        <name>Mg(2+)</name>
        <dbReference type="ChEBI" id="CHEBI:18420"/>
    </ligand>
</feature>
<feature type="binding site" evidence="2">
    <location>
        <position position="12"/>
    </location>
    <ligand>
        <name>Mg(2+)</name>
        <dbReference type="ChEBI" id="CHEBI:18420"/>
    </ligand>
</feature>
<feature type="active site" evidence="2">
    <location>
        <position position="12"/>
    </location>
</feature>
<comment type="cofactor">
    <cofactor evidence="2">
        <name>Mg(2+)</name>
        <dbReference type="ChEBI" id="CHEBI:18420"/>
    </cofactor>
    <text evidence="2">Binds 2 magnesium ions per subunit.</text>
</comment>
<dbReference type="SUPFAM" id="SSF64005">
    <property type="entry name" value="Undecaprenyl diphosphate synthase"/>
    <property type="match status" value="1"/>
</dbReference>
<accession>A0A381DH56</accession>
<protein>
    <recommendedName>
        <fullName evidence="2">Isoprenyl transferase</fullName>
        <ecNumber evidence="2">2.5.1.-</ecNumber>
    </recommendedName>
</protein>
<evidence type="ECO:0000256" key="1">
    <source>
        <dbReference type="ARBA" id="ARBA00022679"/>
    </source>
</evidence>
<dbReference type="GO" id="GO:0000287">
    <property type="term" value="F:magnesium ion binding"/>
    <property type="evidence" value="ECO:0007669"/>
    <property type="project" value="UniProtKB-UniRule"/>
</dbReference>
<organism evidence="3 4">
    <name type="scientific">Campylobacter sputorum subsp. sputorum</name>
    <dbReference type="NCBI Taxonomy" id="32024"/>
    <lineage>
        <taxon>Bacteria</taxon>
        <taxon>Pseudomonadati</taxon>
        <taxon>Campylobacterota</taxon>
        <taxon>Epsilonproteobacteria</taxon>
        <taxon>Campylobacterales</taxon>
        <taxon>Campylobacteraceae</taxon>
        <taxon>Campylobacter</taxon>
    </lineage>
</organism>
<dbReference type="InterPro" id="IPR036424">
    <property type="entry name" value="UPP_synth-like_sf"/>
</dbReference>
<reference evidence="3 4" key="1">
    <citation type="submission" date="2018-06" db="EMBL/GenBank/DDBJ databases">
        <authorList>
            <consortium name="Pathogen Informatics"/>
            <person name="Doyle S."/>
        </authorList>
    </citation>
    <scope>NUCLEOTIDE SEQUENCE [LARGE SCALE GENOMIC DNA]</scope>
    <source>
        <strain evidence="3 4">NCTC12475</strain>
    </source>
</reference>
<keyword evidence="4" id="KW-1185">Reference proteome</keyword>
<dbReference type="GO" id="GO:0005829">
    <property type="term" value="C:cytosol"/>
    <property type="evidence" value="ECO:0007669"/>
    <property type="project" value="TreeGrafter"/>
</dbReference>
<dbReference type="PROSITE" id="PS01066">
    <property type="entry name" value="UPP_SYNTHASE"/>
    <property type="match status" value="1"/>
</dbReference>
<dbReference type="GO" id="GO:0008834">
    <property type="term" value="F:ditrans,polycis-undecaprenyl-diphosphate synthase [(2E,6E)-farnesyl-diphosphate specific] activity"/>
    <property type="evidence" value="ECO:0007669"/>
    <property type="project" value="TreeGrafter"/>
</dbReference>
<dbReference type="EC" id="2.5.1.-" evidence="2"/>
<dbReference type="RefSeq" id="WP_089182400.1">
    <property type="nucleotide sequence ID" value="NZ_CP043427.1"/>
</dbReference>
<evidence type="ECO:0000313" key="3">
    <source>
        <dbReference type="EMBL" id="SUX09622.1"/>
    </source>
</evidence>
<comment type="function">
    <text evidence="2">Catalyzes the condensation of isopentenyl diphosphate (IPP) with allylic pyrophosphates generating different type of terpenoids.</text>
</comment>
<feature type="binding site" evidence="2">
    <location>
        <position position="25"/>
    </location>
    <ligand>
        <name>substrate</name>
    </ligand>
</feature>
<dbReference type="AlphaFoldDB" id="A0A381DH56"/>
<dbReference type="FunFam" id="3.40.1180.10:FF:000001">
    <property type="entry name" value="(2E,6E)-farnesyl-diphosphate-specific ditrans,polycis-undecaprenyl-diphosphate synthase"/>
    <property type="match status" value="1"/>
</dbReference>
<feature type="binding site" evidence="2">
    <location>
        <begin position="179"/>
        <end position="181"/>
    </location>
    <ligand>
        <name>substrate</name>
    </ligand>
</feature>
<keyword evidence="1 2" id="KW-0808">Transferase</keyword>
<feature type="binding site" evidence="2">
    <location>
        <begin position="13"/>
        <end position="16"/>
    </location>
    <ligand>
        <name>substrate</name>
    </ligand>
</feature>
<dbReference type="OrthoDB" id="4191603at2"/>
<feature type="active site" description="Proton acceptor" evidence="2">
    <location>
        <position position="60"/>
    </location>
</feature>
<feature type="binding site" evidence="2">
    <location>
        <begin position="57"/>
        <end position="59"/>
    </location>
    <ligand>
        <name>substrate</name>
    </ligand>
</feature>
<feature type="binding site" evidence="2">
    <location>
        <position position="173"/>
    </location>
    <ligand>
        <name>substrate</name>
    </ligand>
</feature>
<keyword evidence="2" id="KW-0460">Magnesium</keyword>
<name>A0A381DH56_9BACT</name>
<dbReference type="Proteomes" id="UP000254920">
    <property type="component" value="Unassembled WGS sequence"/>
</dbReference>
<dbReference type="GO" id="GO:0016094">
    <property type="term" value="P:polyprenol biosynthetic process"/>
    <property type="evidence" value="ECO:0007669"/>
    <property type="project" value="TreeGrafter"/>
</dbReference>
<keyword evidence="2" id="KW-0479">Metal-binding</keyword>
<evidence type="ECO:0000313" key="4">
    <source>
        <dbReference type="Proteomes" id="UP000254920"/>
    </source>
</evidence>